<evidence type="ECO:0000313" key="1">
    <source>
        <dbReference type="EMBL" id="MFC3967308.1"/>
    </source>
</evidence>
<evidence type="ECO:0000313" key="2">
    <source>
        <dbReference type="Proteomes" id="UP001595697"/>
    </source>
</evidence>
<reference evidence="2" key="1">
    <citation type="journal article" date="2019" name="Int. J. Syst. Evol. Microbiol.">
        <title>The Global Catalogue of Microorganisms (GCM) 10K type strain sequencing project: providing services to taxonomists for standard genome sequencing and annotation.</title>
        <authorList>
            <consortium name="The Broad Institute Genomics Platform"/>
            <consortium name="The Broad Institute Genome Sequencing Center for Infectious Disease"/>
            <person name="Wu L."/>
            <person name="Ma J."/>
        </authorList>
    </citation>
    <scope>NUCLEOTIDE SEQUENCE [LARGE SCALE GENOMIC DNA]</scope>
    <source>
        <strain evidence="2">TBRC 5781</strain>
    </source>
</reference>
<proteinExistence type="predicted"/>
<comment type="caution">
    <text evidence="1">The sequence shown here is derived from an EMBL/GenBank/DDBJ whole genome shotgun (WGS) entry which is preliminary data.</text>
</comment>
<dbReference type="Proteomes" id="UP001595697">
    <property type="component" value="Unassembled WGS sequence"/>
</dbReference>
<keyword evidence="2" id="KW-1185">Reference proteome</keyword>
<protein>
    <submittedName>
        <fullName evidence="1">Uncharacterized protein</fullName>
    </submittedName>
</protein>
<accession>A0ABV8E5D1</accession>
<organism evidence="1 2">
    <name type="scientific">Rhizobium lemnae</name>
    <dbReference type="NCBI Taxonomy" id="1214924"/>
    <lineage>
        <taxon>Bacteria</taxon>
        <taxon>Pseudomonadati</taxon>
        <taxon>Pseudomonadota</taxon>
        <taxon>Alphaproteobacteria</taxon>
        <taxon>Hyphomicrobiales</taxon>
        <taxon>Rhizobiaceae</taxon>
        <taxon>Rhizobium/Agrobacterium group</taxon>
        <taxon>Rhizobium</taxon>
    </lineage>
</organism>
<dbReference type="RefSeq" id="WP_247259437.1">
    <property type="nucleotide sequence ID" value="NZ_JALJQZ010000002.1"/>
</dbReference>
<dbReference type="EMBL" id="JBHSBD010000016">
    <property type="protein sequence ID" value="MFC3967308.1"/>
    <property type="molecule type" value="Genomic_DNA"/>
</dbReference>
<name>A0ABV8E5D1_9HYPH</name>
<sequence length="74" mass="7948">MADPVLKAIQGAIVSICISDTTTGALLGRLQLQPSVDIRTALKVDRDVLLYSAEHVKSLTMVELKKALANSVEK</sequence>
<gene>
    <name evidence="1" type="ORF">ACFOVS_04055</name>
</gene>